<organism evidence="1 2">
    <name type="scientific">Linum tenue</name>
    <dbReference type="NCBI Taxonomy" id="586396"/>
    <lineage>
        <taxon>Eukaryota</taxon>
        <taxon>Viridiplantae</taxon>
        <taxon>Streptophyta</taxon>
        <taxon>Embryophyta</taxon>
        <taxon>Tracheophyta</taxon>
        <taxon>Spermatophyta</taxon>
        <taxon>Magnoliopsida</taxon>
        <taxon>eudicotyledons</taxon>
        <taxon>Gunneridae</taxon>
        <taxon>Pentapetalae</taxon>
        <taxon>rosids</taxon>
        <taxon>fabids</taxon>
        <taxon>Malpighiales</taxon>
        <taxon>Linaceae</taxon>
        <taxon>Linum</taxon>
    </lineage>
</organism>
<dbReference type="EMBL" id="CAMGYJ010000008">
    <property type="protein sequence ID" value="CAI0454454.1"/>
    <property type="molecule type" value="Genomic_DNA"/>
</dbReference>
<reference evidence="1" key="1">
    <citation type="submission" date="2022-08" db="EMBL/GenBank/DDBJ databases">
        <authorList>
            <person name="Gutierrez-Valencia J."/>
        </authorList>
    </citation>
    <scope>NUCLEOTIDE SEQUENCE</scope>
</reference>
<accession>A0AAV0N788</accession>
<sequence length="112" mass="12551">MEDHLTKLHRCLFESSCSSSDFLHSLRSDTSIAIALQHFYLILKRGEEHDDGESVEDKKLGFQLWTDSQIQSVVSFGLAIVSASRSFSGTFSCLKTVRKYLLSSSKSLFVLA</sequence>
<gene>
    <name evidence="1" type="ORF">LITE_LOCUS31962</name>
</gene>
<dbReference type="Proteomes" id="UP001154282">
    <property type="component" value="Unassembled WGS sequence"/>
</dbReference>
<keyword evidence="2" id="KW-1185">Reference proteome</keyword>
<proteinExistence type="predicted"/>
<name>A0AAV0N788_9ROSI</name>
<protein>
    <submittedName>
        <fullName evidence="1">Uncharacterized protein</fullName>
    </submittedName>
</protein>
<evidence type="ECO:0000313" key="2">
    <source>
        <dbReference type="Proteomes" id="UP001154282"/>
    </source>
</evidence>
<evidence type="ECO:0000313" key="1">
    <source>
        <dbReference type="EMBL" id="CAI0454454.1"/>
    </source>
</evidence>
<dbReference type="AlphaFoldDB" id="A0AAV0N788"/>
<comment type="caution">
    <text evidence="1">The sequence shown here is derived from an EMBL/GenBank/DDBJ whole genome shotgun (WGS) entry which is preliminary data.</text>
</comment>